<evidence type="ECO:0000313" key="2">
    <source>
        <dbReference type="Proteomes" id="UP001499974"/>
    </source>
</evidence>
<dbReference type="Proteomes" id="UP001499974">
    <property type="component" value="Unassembled WGS sequence"/>
</dbReference>
<evidence type="ECO:0008006" key="3">
    <source>
        <dbReference type="Google" id="ProtNLM"/>
    </source>
</evidence>
<dbReference type="EMBL" id="BAABKM010000002">
    <property type="protein sequence ID" value="GAA4708223.1"/>
    <property type="molecule type" value="Genomic_DNA"/>
</dbReference>
<dbReference type="RefSeq" id="WP_345522026.1">
    <property type="nucleotide sequence ID" value="NZ_BAABKM010000002.1"/>
</dbReference>
<organism evidence="1 2">
    <name type="scientific">Nocardioides conyzicola</name>
    <dbReference type="NCBI Taxonomy" id="1651781"/>
    <lineage>
        <taxon>Bacteria</taxon>
        <taxon>Bacillati</taxon>
        <taxon>Actinomycetota</taxon>
        <taxon>Actinomycetes</taxon>
        <taxon>Propionibacteriales</taxon>
        <taxon>Nocardioidaceae</taxon>
        <taxon>Nocardioides</taxon>
    </lineage>
</organism>
<sequence length="351" mass="39298">MPPARLEPPYDGARPGVVRPVRVDPAGLTGPTRAQARGRSWRRTSYGFYVPSEVDGDLPEQRIVEAGHDLRGTQSVTGWAALRWHGAEWFDGRTAAGDQRPVQLAVVHGSRRSQPGINVTSEYLPPRDRVVLDGLQVVSRVCAVAYEMRYAADVVEAVRAFDLAAAADLVSRVEVLDYFELLYHWTGIPLAREAATLVDENAWSPAEVDVRLVWPLDLGLTAPVTNRPVFDRQGRHVGTPDLLDVEAGLAVEYNSRLHLAGARHAKDLVRDDDFRAVGLEVLTLVSADRVDRRRMIGRIQAARARAPFLSDVDRRWTLEQPTWWQPTHTVELRRSLTPAQQERFLGYRRTG</sequence>
<keyword evidence="2" id="KW-1185">Reference proteome</keyword>
<reference evidence="2" key="1">
    <citation type="journal article" date="2019" name="Int. J. Syst. Evol. Microbiol.">
        <title>The Global Catalogue of Microorganisms (GCM) 10K type strain sequencing project: providing services to taxonomists for standard genome sequencing and annotation.</title>
        <authorList>
            <consortium name="The Broad Institute Genomics Platform"/>
            <consortium name="The Broad Institute Genome Sequencing Center for Infectious Disease"/>
            <person name="Wu L."/>
            <person name="Ma J."/>
        </authorList>
    </citation>
    <scope>NUCLEOTIDE SEQUENCE [LARGE SCALE GENOMIC DNA]</scope>
    <source>
        <strain evidence="2">JCM 18531</strain>
    </source>
</reference>
<evidence type="ECO:0000313" key="1">
    <source>
        <dbReference type="EMBL" id="GAA4708223.1"/>
    </source>
</evidence>
<protein>
    <recommendedName>
        <fullName evidence="3">AbiEi antitoxin C-terminal domain-containing protein</fullName>
    </recommendedName>
</protein>
<name>A0ABP8XIG1_9ACTN</name>
<proteinExistence type="predicted"/>
<accession>A0ABP8XIG1</accession>
<gene>
    <name evidence="1" type="ORF">GCM10023349_28600</name>
</gene>
<comment type="caution">
    <text evidence="1">The sequence shown here is derived from an EMBL/GenBank/DDBJ whole genome shotgun (WGS) entry which is preliminary data.</text>
</comment>